<dbReference type="PROSITE" id="PS00981">
    <property type="entry name" value="G_PROTEIN_RECEP_F3_3"/>
    <property type="match status" value="1"/>
</dbReference>
<keyword evidence="3" id="KW-1003">Cell membrane</keyword>
<sequence>MSKKYVKILVWMLVVSSLTFKSSSFVHNKRKTALLQGDILIGALVPLHYPPDEFVRAQTCGEIREHYGIQRVEAAFLAVDEINRNPDLLPNITLGIEIRDSCWCSSIALEQSLEFIRNAISDSDSCGGSGGLDDSRDFIRPNCKKNIVGVIGPASSEATIQVQNLLKLFNIPQVGYSATSSYLSNKNRFSDFLRVVPSDYYQAQVMVDIVHYYNWTYVSTVYTDANAKLEEPLVRRILAAQIQMLTPGQGDIRGLAAVHWRQPEQLTSALATCFHWLHTLMSENSTDALHRGALINYCGGLTKTHLMNVTYQFHNDTVSFDANGDPPGRYEILNFQRFNNGSYGYVRIGTWDNGTLEMQQGTVMFNSLNGLPPTSVCSSPCAAGTAKSFQKTGEKIKTCCWTCLECEDSKYLFNETTCSECQPYFWPNVNKTGCEEIMVEHLSWGDDQVIALVLAARVLAALGFLTTAITMAVFIHYNQTPVVKASTRELSYIIFVGMMMSYSSSLAFLAPPSTTSCIAARLLPGLSFSMIYAPLLIKTIRIARIFTGSKKFMVQKPRFMSTFVQVVITLILIFVEVVIIVAMFISEPPGTERQQVRDRVMLECNASTLSITVPLAWDFILVMMCTLYAVMTRNLPENFNEAKLIGFSMYTTCVIWLAWVSIYFGSNHKIICMSVCTSLSALVTLILLFFPKIYIIVFRPQLNIRPVTTMEVRVHIGSNKSLGEVDRNVPKKPAGSFKGVATILKAGHLLRHPIMTRLKSALHTPVSGPNAGRLHPDFASSPKAAKTRGALKQEVPERY</sequence>
<feature type="signal peptide" evidence="17">
    <location>
        <begin position="1"/>
        <end position="24"/>
    </location>
</feature>
<evidence type="ECO:0000313" key="20">
    <source>
        <dbReference type="RefSeq" id="XP_047739818.1"/>
    </source>
</evidence>
<dbReference type="InterPro" id="IPR017979">
    <property type="entry name" value="GPCR_3_CS"/>
</dbReference>
<evidence type="ECO:0000256" key="17">
    <source>
        <dbReference type="SAM" id="SignalP"/>
    </source>
</evidence>
<evidence type="ECO:0000256" key="8">
    <source>
        <dbReference type="ARBA" id="ARBA00023040"/>
    </source>
</evidence>
<keyword evidence="19" id="KW-1185">Reference proteome</keyword>
<dbReference type="InterPro" id="IPR028082">
    <property type="entry name" value="Peripla_BP_I"/>
</dbReference>
<feature type="transmembrane region" description="Helical" evidence="16">
    <location>
        <begin position="563"/>
        <end position="586"/>
    </location>
</feature>
<evidence type="ECO:0000256" key="14">
    <source>
        <dbReference type="ARBA" id="ARBA00054813"/>
    </source>
</evidence>
<dbReference type="PROSITE" id="PS00980">
    <property type="entry name" value="G_PROTEIN_RECEP_F3_2"/>
    <property type="match status" value="1"/>
</dbReference>
<feature type="transmembrane region" description="Helical" evidence="16">
    <location>
        <begin position="522"/>
        <end position="543"/>
    </location>
</feature>
<dbReference type="Pfam" id="PF00003">
    <property type="entry name" value="7tm_3"/>
    <property type="match status" value="1"/>
</dbReference>
<dbReference type="InterPro" id="IPR001828">
    <property type="entry name" value="ANF_lig-bd_rcpt"/>
</dbReference>
<comment type="subcellular location">
    <subcellularLocation>
        <location evidence="1">Cell membrane</location>
        <topology evidence="1">Multi-pass membrane protein</topology>
    </subcellularLocation>
</comment>
<feature type="transmembrane region" description="Helical" evidence="16">
    <location>
        <begin position="606"/>
        <end position="630"/>
    </location>
</feature>
<dbReference type="CDD" id="cd15285">
    <property type="entry name" value="7tmC_mGluR_group1"/>
    <property type="match status" value="1"/>
</dbReference>
<dbReference type="Proteomes" id="UP000694843">
    <property type="component" value="Unplaced"/>
</dbReference>
<dbReference type="Pfam" id="PF01094">
    <property type="entry name" value="ANF_receptor"/>
    <property type="match status" value="1"/>
</dbReference>
<dbReference type="FunFam" id="3.40.50.2300:FF:000219">
    <property type="entry name" value="Glutamate metabotropic receptor 5"/>
    <property type="match status" value="1"/>
</dbReference>
<evidence type="ECO:0000256" key="11">
    <source>
        <dbReference type="ARBA" id="ARBA00023170"/>
    </source>
</evidence>
<dbReference type="InterPro" id="IPR000337">
    <property type="entry name" value="GPCR_3"/>
</dbReference>
<name>A0A979FT89_HYAAZ</name>
<dbReference type="PRINTS" id="PR00248">
    <property type="entry name" value="GPCRMGR"/>
</dbReference>
<dbReference type="Gene3D" id="2.10.50.30">
    <property type="entry name" value="GPCR, family 3, nine cysteines domain"/>
    <property type="match status" value="1"/>
</dbReference>
<feature type="transmembrane region" description="Helical" evidence="16">
    <location>
        <begin position="642"/>
        <end position="664"/>
    </location>
</feature>
<evidence type="ECO:0000256" key="10">
    <source>
        <dbReference type="ARBA" id="ARBA00023157"/>
    </source>
</evidence>
<dbReference type="SUPFAM" id="SSF53822">
    <property type="entry name" value="Periplasmic binding protein-like I"/>
    <property type="match status" value="2"/>
</dbReference>
<keyword evidence="8" id="KW-0297">G-protein coupled receptor</keyword>
<dbReference type="InterPro" id="IPR038550">
    <property type="entry name" value="GPCR_3_9-Cys_sf"/>
</dbReference>
<dbReference type="AlphaFoldDB" id="A0A979FT89"/>
<dbReference type="InterPro" id="IPR017978">
    <property type="entry name" value="GPCR_3_C"/>
</dbReference>
<keyword evidence="11 20" id="KW-0675">Receptor</keyword>
<dbReference type="FunFam" id="2.10.50.30:FF:000001">
    <property type="entry name" value="metabotropic glutamate receptor 1"/>
    <property type="match status" value="1"/>
</dbReference>
<keyword evidence="7 16" id="KW-1133">Transmembrane helix</keyword>
<dbReference type="PANTHER" id="PTHR24060">
    <property type="entry name" value="METABOTROPIC GLUTAMATE RECEPTOR"/>
    <property type="match status" value="1"/>
</dbReference>
<dbReference type="GO" id="GO:0005886">
    <property type="term" value="C:plasma membrane"/>
    <property type="evidence" value="ECO:0007669"/>
    <property type="project" value="UniProtKB-SubCell"/>
</dbReference>
<evidence type="ECO:0000256" key="9">
    <source>
        <dbReference type="ARBA" id="ARBA00023136"/>
    </source>
</evidence>
<protein>
    <submittedName>
        <fullName evidence="20">Metabotropic glutamate receptor 5</fullName>
    </submittedName>
</protein>
<dbReference type="GeneID" id="108682190"/>
<feature type="transmembrane region" description="Helical" evidence="16">
    <location>
        <begin position="670"/>
        <end position="690"/>
    </location>
</feature>
<dbReference type="OrthoDB" id="425344at2759"/>
<feature type="transmembrane region" description="Helical" evidence="16">
    <location>
        <begin position="449"/>
        <end position="478"/>
    </location>
</feature>
<evidence type="ECO:0000256" key="2">
    <source>
        <dbReference type="ARBA" id="ARBA00007242"/>
    </source>
</evidence>
<evidence type="ECO:0000256" key="1">
    <source>
        <dbReference type="ARBA" id="ARBA00004651"/>
    </source>
</evidence>
<keyword evidence="4" id="KW-0597">Phosphoprotein</keyword>
<evidence type="ECO:0000256" key="12">
    <source>
        <dbReference type="ARBA" id="ARBA00023180"/>
    </source>
</evidence>
<dbReference type="InterPro" id="IPR011500">
    <property type="entry name" value="GPCR_3_9-Cys_dom"/>
</dbReference>
<dbReference type="OMA" id="CEEIMVE"/>
<evidence type="ECO:0000256" key="4">
    <source>
        <dbReference type="ARBA" id="ARBA00022553"/>
    </source>
</evidence>
<evidence type="ECO:0000259" key="18">
    <source>
        <dbReference type="PROSITE" id="PS50259"/>
    </source>
</evidence>
<feature type="region of interest" description="Disordered" evidence="15">
    <location>
        <begin position="772"/>
        <end position="799"/>
    </location>
</feature>
<evidence type="ECO:0000256" key="5">
    <source>
        <dbReference type="ARBA" id="ARBA00022692"/>
    </source>
</evidence>
<keyword evidence="9 16" id="KW-0472">Membrane</keyword>
<evidence type="ECO:0000256" key="16">
    <source>
        <dbReference type="SAM" id="Phobius"/>
    </source>
</evidence>
<keyword evidence="5 16" id="KW-0812">Transmembrane</keyword>
<dbReference type="GO" id="GO:0007206">
    <property type="term" value="P:phospholipase C-activating G protein-coupled glutamate receptor signaling pathway"/>
    <property type="evidence" value="ECO:0007669"/>
    <property type="project" value="UniProtKB-ARBA"/>
</dbReference>
<dbReference type="InterPro" id="IPR050726">
    <property type="entry name" value="mGluR"/>
</dbReference>
<evidence type="ECO:0000256" key="15">
    <source>
        <dbReference type="SAM" id="MobiDB-lite"/>
    </source>
</evidence>
<feature type="transmembrane region" description="Helical" evidence="16">
    <location>
        <begin position="490"/>
        <end position="510"/>
    </location>
</feature>
<feature type="domain" description="G-protein coupled receptors family 3 profile" evidence="18">
    <location>
        <begin position="452"/>
        <end position="712"/>
    </location>
</feature>
<gene>
    <name evidence="20" type="primary">LOC108682190</name>
</gene>
<dbReference type="Gene3D" id="3.40.50.2300">
    <property type="match status" value="1"/>
</dbReference>
<dbReference type="GO" id="GO:0004930">
    <property type="term" value="F:G protein-coupled receptor activity"/>
    <property type="evidence" value="ECO:0007669"/>
    <property type="project" value="UniProtKB-KW"/>
</dbReference>
<keyword evidence="13" id="KW-0807">Transducer</keyword>
<evidence type="ECO:0000256" key="3">
    <source>
        <dbReference type="ARBA" id="ARBA00022475"/>
    </source>
</evidence>
<keyword evidence="12" id="KW-0325">Glycoprotein</keyword>
<dbReference type="PROSITE" id="PS50259">
    <property type="entry name" value="G_PROTEIN_RECEP_F3_4"/>
    <property type="match status" value="1"/>
</dbReference>
<keyword evidence="6 17" id="KW-0732">Signal</keyword>
<comment type="similarity">
    <text evidence="2">Belongs to the G-protein coupled receptor 3 family.</text>
</comment>
<reference evidence="20" key="1">
    <citation type="submission" date="2025-08" db="UniProtKB">
        <authorList>
            <consortium name="RefSeq"/>
        </authorList>
    </citation>
    <scope>IDENTIFICATION</scope>
    <source>
        <tissue evidence="20">Whole organism</tissue>
    </source>
</reference>
<organism evidence="19 20">
    <name type="scientific">Hyalella azteca</name>
    <name type="common">Amphipod</name>
    <dbReference type="NCBI Taxonomy" id="294128"/>
    <lineage>
        <taxon>Eukaryota</taxon>
        <taxon>Metazoa</taxon>
        <taxon>Ecdysozoa</taxon>
        <taxon>Arthropoda</taxon>
        <taxon>Crustacea</taxon>
        <taxon>Multicrustacea</taxon>
        <taxon>Malacostraca</taxon>
        <taxon>Eumalacostraca</taxon>
        <taxon>Peracarida</taxon>
        <taxon>Amphipoda</taxon>
        <taxon>Senticaudata</taxon>
        <taxon>Talitrida</taxon>
        <taxon>Talitroidea</taxon>
        <taxon>Hyalellidae</taxon>
        <taxon>Hyalella</taxon>
    </lineage>
</organism>
<comment type="function">
    <text evidence="14">G-protein coupled receptor for glutamate. Ligand binding causes a conformation change that triggers signaling via guanine nucleotide-binding proteins (G proteins) and modulates the activity of down-stream effectors.</text>
</comment>
<proteinExistence type="inferred from homology"/>
<dbReference type="RefSeq" id="XP_047739818.1">
    <property type="nucleotide sequence ID" value="XM_047883862.1"/>
</dbReference>
<evidence type="ECO:0000256" key="7">
    <source>
        <dbReference type="ARBA" id="ARBA00022989"/>
    </source>
</evidence>
<feature type="chain" id="PRO_5037892466" evidence="17">
    <location>
        <begin position="25"/>
        <end position="799"/>
    </location>
</feature>
<keyword evidence="10" id="KW-1015">Disulfide bond</keyword>
<dbReference type="KEGG" id="hazt:108682190"/>
<accession>A0A979FT89</accession>
<evidence type="ECO:0000256" key="6">
    <source>
        <dbReference type="ARBA" id="ARBA00022729"/>
    </source>
</evidence>
<evidence type="ECO:0000313" key="19">
    <source>
        <dbReference type="Proteomes" id="UP000694843"/>
    </source>
</evidence>
<dbReference type="Pfam" id="PF07562">
    <property type="entry name" value="NCD3G"/>
    <property type="match status" value="1"/>
</dbReference>
<evidence type="ECO:0000256" key="13">
    <source>
        <dbReference type="ARBA" id="ARBA00023224"/>
    </source>
</evidence>